<dbReference type="EMBL" id="CP020773">
    <property type="protein sequence ID" value="ARJ50534.1"/>
    <property type="molecule type" value="Genomic_DNA"/>
</dbReference>
<evidence type="ECO:0000256" key="1">
    <source>
        <dbReference type="ARBA" id="ARBA00006153"/>
    </source>
</evidence>
<proteinExistence type="inferred from homology"/>
<evidence type="ECO:0000256" key="3">
    <source>
        <dbReference type="PIRSR" id="PIRSR005962-1"/>
    </source>
</evidence>
<dbReference type="NCBIfam" id="TIGR01891">
    <property type="entry name" value="amidohydrolases"/>
    <property type="match status" value="1"/>
</dbReference>
<comment type="similarity">
    <text evidence="1">Belongs to the peptidase M20 family.</text>
</comment>
<keyword evidence="3" id="KW-0479">Metal-binding</keyword>
<dbReference type="PANTHER" id="PTHR11014:SF63">
    <property type="entry name" value="METALLOPEPTIDASE, PUTATIVE (AFU_ORTHOLOGUE AFUA_6G09600)-RELATED"/>
    <property type="match status" value="1"/>
</dbReference>
<name>A0AAC9WIR2_9STAP</name>
<evidence type="ECO:0000313" key="6">
    <source>
        <dbReference type="Proteomes" id="UP000242864"/>
    </source>
</evidence>
<dbReference type="Proteomes" id="UP000242864">
    <property type="component" value="Chromosome"/>
</dbReference>
<keyword evidence="6" id="KW-1185">Reference proteome</keyword>
<dbReference type="GO" id="GO:0046872">
    <property type="term" value="F:metal ion binding"/>
    <property type="evidence" value="ECO:0007669"/>
    <property type="project" value="UniProtKB-KW"/>
</dbReference>
<feature type="domain" description="Peptidase M20 dimerisation" evidence="4">
    <location>
        <begin position="188"/>
        <end position="284"/>
    </location>
</feature>
<evidence type="ECO:0000256" key="2">
    <source>
        <dbReference type="ARBA" id="ARBA00022801"/>
    </source>
</evidence>
<dbReference type="Pfam" id="PF01546">
    <property type="entry name" value="Peptidase_M20"/>
    <property type="match status" value="1"/>
</dbReference>
<dbReference type="FunFam" id="3.30.70.360:FF:000001">
    <property type="entry name" value="N-acetyldiaminopimelate deacetylase"/>
    <property type="match status" value="1"/>
</dbReference>
<dbReference type="InterPro" id="IPR002933">
    <property type="entry name" value="Peptidase_M20"/>
</dbReference>
<dbReference type="KEGG" id="slz:B5P37_04005"/>
<accession>A0AAC9WIR2</accession>
<reference evidence="5 6" key="1">
    <citation type="submission" date="2017-04" db="EMBL/GenBank/DDBJ databases">
        <authorList>
            <person name="Veseli I.A."/>
            <person name="Tang C."/>
            <person name="Pombert J.-F."/>
        </authorList>
    </citation>
    <scope>NUCLEOTIDE SEQUENCE [LARGE SCALE GENOMIC DNA]</scope>
    <source>
        <strain evidence="5 6">ATCC 700373</strain>
    </source>
</reference>
<dbReference type="GO" id="GO:0050118">
    <property type="term" value="F:N-acetyldiaminopimelate deacetylase activity"/>
    <property type="evidence" value="ECO:0007669"/>
    <property type="project" value="UniProtKB-ARBA"/>
</dbReference>
<keyword evidence="2" id="KW-0378">Hydrolase</keyword>
<dbReference type="AlphaFoldDB" id="A0AAC9WIR2"/>
<feature type="binding site" evidence="3">
    <location>
        <position position="107"/>
    </location>
    <ligand>
        <name>Mn(2+)</name>
        <dbReference type="ChEBI" id="CHEBI:29035"/>
        <label>2</label>
    </ligand>
</feature>
<protein>
    <submittedName>
        <fullName evidence="5">Amidohydrolase</fullName>
    </submittedName>
</protein>
<dbReference type="RefSeq" id="WP_085237012.1">
    <property type="nucleotide sequence ID" value="NZ_CP020773.1"/>
</dbReference>
<dbReference type="SUPFAM" id="SSF53187">
    <property type="entry name" value="Zn-dependent exopeptidases"/>
    <property type="match status" value="1"/>
</dbReference>
<comment type="cofactor">
    <cofactor evidence="3">
        <name>Mn(2+)</name>
        <dbReference type="ChEBI" id="CHEBI:29035"/>
    </cofactor>
    <text evidence="3">The Mn(2+) ion enhances activity.</text>
</comment>
<dbReference type="Gene3D" id="3.30.70.360">
    <property type="match status" value="1"/>
</dbReference>
<dbReference type="PANTHER" id="PTHR11014">
    <property type="entry name" value="PEPTIDASE M20 FAMILY MEMBER"/>
    <property type="match status" value="1"/>
</dbReference>
<feature type="binding site" evidence="3">
    <location>
        <position position="109"/>
    </location>
    <ligand>
        <name>Mn(2+)</name>
        <dbReference type="ChEBI" id="CHEBI:29035"/>
        <label>2</label>
    </ligand>
</feature>
<dbReference type="SUPFAM" id="SSF55031">
    <property type="entry name" value="Bacterial exopeptidase dimerisation domain"/>
    <property type="match status" value="1"/>
</dbReference>
<dbReference type="PIRSF" id="PIRSF005962">
    <property type="entry name" value="Pept_M20D_amidohydro"/>
    <property type="match status" value="1"/>
</dbReference>
<dbReference type="InterPro" id="IPR011650">
    <property type="entry name" value="Peptidase_M20_dimer"/>
</dbReference>
<evidence type="ECO:0000313" key="5">
    <source>
        <dbReference type="EMBL" id="ARJ50534.1"/>
    </source>
</evidence>
<dbReference type="Pfam" id="PF07687">
    <property type="entry name" value="M20_dimer"/>
    <property type="match status" value="1"/>
</dbReference>
<evidence type="ECO:0000259" key="4">
    <source>
        <dbReference type="Pfam" id="PF07687"/>
    </source>
</evidence>
<organism evidence="5 6">
    <name type="scientific">Staphylococcus lutrae</name>
    <dbReference type="NCBI Taxonomy" id="155085"/>
    <lineage>
        <taxon>Bacteria</taxon>
        <taxon>Bacillati</taxon>
        <taxon>Bacillota</taxon>
        <taxon>Bacilli</taxon>
        <taxon>Bacillales</taxon>
        <taxon>Staphylococcaceae</taxon>
        <taxon>Staphylococcus</taxon>
    </lineage>
</organism>
<feature type="binding site" evidence="3">
    <location>
        <position position="369"/>
    </location>
    <ligand>
        <name>Mn(2+)</name>
        <dbReference type="ChEBI" id="CHEBI:29035"/>
        <label>2</label>
    </ligand>
</feature>
<sequence length="397" mass="43725">MEPLRDKLFALLNDREEKMIEIRRHLHQHPELSFKEAETSAYLQSFYKDKDVKLHLNLNGQHGFVVEIQGNGPGKTIALRADFDALPIREEAAVDFRSDNDGVMHACGHDAHSAYLVMLADALIELKNEWSGTIKIVHQHAEEVPPGGALDILQSGVLDDVDEIYGIHLFPSIDTGIIEVLAGAAFAGRSNFDISIQGLGGHAAMPQHTKDALVAGAHLVTTLQTVVSRRTDPSESLVITVGAFEAPGGYNVIQDHVTLKGTIRYLNSDLKSFAKQEIQRIANGIAATFDVEVDVKVVDDYPTLYNDTQTTEAVKAALSNSEGQYFTTLQEGKKMMGSEDFAHYLTRIPGTFFIVGSRPDGMKTPYFNHHPKFVINEKSLLISAKSLGEVVLHRLTN</sequence>
<dbReference type="Gene3D" id="3.40.630.10">
    <property type="entry name" value="Zn peptidases"/>
    <property type="match status" value="1"/>
</dbReference>
<dbReference type="InterPro" id="IPR036264">
    <property type="entry name" value="Bact_exopeptidase_dim_dom"/>
</dbReference>
<dbReference type="GO" id="GO:0019877">
    <property type="term" value="P:diaminopimelate biosynthetic process"/>
    <property type="evidence" value="ECO:0007669"/>
    <property type="project" value="UniProtKB-ARBA"/>
</dbReference>
<gene>
    <name evidence="5" type="ORF">B5P37_04005</name>
</gene>
<feature type="binding site" evidence="3">
    <location>
        <position position="168"/>
    </location>
    <ligand>
        <name>Mn(2+)</name>
        <dbReference type="ChEBI" id="CHEBI:29035"/>
        <label>2</label>
    </ligand>
</feature>
<dbReference type="InterPro" id="IPR017439">
    <property type="entry name" value="Amidohydrolase"/>
</dbReference>
<keyword evidence="3" id="KW-0464">Manganese</keyword>
<feature type="binding site" evidence="3">
    <location>
        <position position="143"/>
    </location>
    <ligand>
        <name>Mn(2+)</name>
        <dbReference type="ChEBI" id="CHEBI:29035"/>
        <label>2</label>
    </ligand>
</feature>